<keyword evidence="15" id="KW-1185">Reference proteome</keyword>
<comment type="subcellular location">
    <subcellularLocation>
        <location evidence="1">Mitochondrion membrane</location>
        <topology evidence="1">Multi-pass membrane protein</topology>
    </subcellularLocation>
</comment>
<dbReference type="PROSITE" id="PS50920">
    <property type="entry name" value="SOLCAR"/>
    <property type="match status" value="3"/>
</dbReference>
<feature type="transmembrane region" description="Helical" evidence="11">
    <location>
        <begin position="970"/>
        <end position="988"/>
    </location>
</feature>
<dbReference type="Gene3D" id="1.50.40.10">
    <property type="entry name" value="Mitochondrial carrier domain"/>
    <property type="match status" value="2"/>
</dbReference>
<dbReference type="SMART" id="SM00554">
    <property type="entry name" value="FAS1"/>
    <property type="match status" value="5"/>
</dbReference>
<keyword evidence="4 9" id="KW-0812">Transmembrane</keyword>
<feature type="transmembrane region" description="Helical" evidence="11">
    <location>
        <begin position="842"/>
        <end position="865"/>
    </location>
</feature>
<evidence type="ECO:0000256" key="12">
    <source>
        <dbReference type="SAM" id="SignalP"/>
    </source>
</evidence>
<dbReference type="GO" id="GO:0015227">
    <property type="term" value="F:O-acyl-L-carnitine transmembrane transporter activity"/>
    <property type="evidence" value="ECO:0007669"/>
    <property type="project" value="TreeGrafter"/>
</dbReference>
<dbReference type="InParanoid" id="A0A1B7NI15"/>
<evidence type="ECO:0000259" key="13">
    <source>
        <dbReference type="PROSITE" id="PS50213"/>
    </source>
</evidence>
<dbReference type="Proteomes" id="UP000092154">
    <property type="component" value="Unassembled WGS sequence"/>
</dbReference>
<evidence type="ECO:0000256" key="10">
    <source>
        <dbReference type="SAM" id="MobiDB-lite"/>
    </source>
</evidence>
<reference evidence="14 15" key="1">
    <citation type="submission" date="2016-06" db="EMBL/GenBank/DDBJ databases">
        <title>Comparative genomics of the ectomycorrhizal sister species Rhizopogon vinicolor and Rhizopogon vesiculosus (Basidiomycota: Boletales) reveals a divergence of the mating type B locus.</title>
        <authorList>
            <consortium name="DOE Joint Genome Institute"/>
            <person name="Mujic A.B."/>
            <person name="Kuo A."/>
            <person name="Tritt A."/>
            <person name="Lipzen A."/>
            <person name="Chen C."/>
            <person name="Johnson J."/>
            <person name="Sharma A."/>
            <person name="Barry K."/>
            <person name="Grigoriev I.V."/>
            <person name="Spatafora J.W."/>
        </authorList>
    </citation>
    <scope>NUCLEOTIDE SEQUENCE [LARGE SCALE GENOMIC DNA]</scope>
    <source>
        <strain evidence="14 15">AM-OR11-026</strain>
    </source>
</reference>
<feature type="chain" id="PRO_5008598027" description="FAS1 domain-containing protein" evidence="12">
    <location>
        <begin position="22"/>
        <end position="1629"/>
    </location>
</feature>
<gene>
    <name evidence="14" type="ORF">K503DRAFT_678920</name>
</gene>
<evidence type="ECO:0000313" key="15">
    <source>
        <dbReference type="Proteomes" id="UP000092154"/>
    </source>
</evidence>
<evidence type="ECO:0000256" key="1">
    <source>
        <dbReference type="ARBA" id="ARBA00004225"/>
    </source>
</evidence>
<protein>
    <recommendedName>
        <fullName evidence="13">FAS1 domain-containing protein</fullName>
    </recommendedName>
</protein>
<dbReference type="GO" id="GO:1902603">
    <property type="term" value="P:carnitine transmembrane transport"/>
    <property type="evidence" value="ECO:0007669"/>
    <property type="project" value="TreeGrafter"/>
</dbReference>
<feature type="domain" description="FAS1" evidence="13">
    <location>
        <begin position="35"/>
        <end position="213"/>
    </location>
</feature>
<dbReference type="InterPro" id="IPR050567">
    <property type="entry name" value="Mitochondrial_Carrier"/>
</dbReference>
<feature type="signal peptide" evidence="12">
    <location>
        <begin position="1"/>
        <end position="21"/>
    </location>
</feature>
<evidence type="ECO:0000313" key="14">
    <source>
        <dbReference type="EMBL" id="OAX44399.1"/>
    </source>
</evidence>
<dbReference type="PROSITE" id="PS50213">
    <property type="entry name" value="FAS1"/>
    <property type="match status" value="4"/>
</dbReference>
<dbReference type="STRING" id="1314800.A0A1B7NI15"/>
<dbReference type="PANTHER" id="PTHR45624:SF4">
    <property type="entry name" value="CONGESTED-LIKE TRACHEA PROTEIN-RELATED"/>
    <property type="match status" value="1"/>
</dbReference>
<proteinExistence type="inferred from homology"/>
<evidence type="ECO:0000256" key="2">
    <source>
        <dbReference type="ARBA" id="ARBA00006375"/>
    </source>
</evidence>
<evidence type="ECO:0000256" key="3">
    <source>
        <dbReference type="ARBA" id="ARBA00022448"/>
    </source>
</evidence>
<name>A0A1B7NI15_9AGAM</name>
<dbReference type="Gene3D" id="2.30.180.10">
    <property type="entry name" value="FAS1 domain"/>
    <property type="match status" value="5"/>
</dbReference>
<dbReference type="InterPro" id="IPR023395">
    <property type="entry name" value="MCP_dom_sf"/>
</dbReference>
<keyword evidence="8 9" id="KW-0472">Membrane</keyword>
<evidence type="ECO:0000256" key="9">
    <source>
        <dbReference type="PROSITE-ProRule" id="PRU00282"/>
    </source>
</evidence>
<dbReference type="GO" id="GO:0006839">
    <property type="term" value="P:mitochondrial transport"/>
    <property type="evidence" value="ECO:0007669"/>
    <property type="project" value="TreeGrafter"/>
</dbReference>
<feature type="repeat" description="Solcar" evidence="9">
    <location>
        <begin position="1107"/>
        <end position="1192"/>
    </location>
</feature>
<keyword evidence="7" id="KW-0496">Mitochondrion</keyword>
<dbReference type="SUPFAM" id="SSF82153">
    <property type="entry name" value="FAS1 domain"/>
    <property type="match status" value="5"/>
</dbReference>
<dbReference type="OrthoDB" id="14252at2759"/>
<dbReference type="InterPro" id="IPR000782">
    <property type="entry name" value="FAS1_domain"/>
</dbReference>
<sequence>MRLWGCIPLTLLALVSLSTTAQVPLSWHSDTIVQSLTLVDVLSADEDYTLLLSLLQKARLIPTLNKLNDSTLFAPTNDAIKRHAQTNDLWRSALSFQDSPKDNVQEELRQQLFYHMLNYSLSQIPKDSTTEVHHTLHFPKLFIDPPTNEPPPSPPWMPLPESTLGNEPQRLRITSRDGVAWLGVDAFGKGGIEVIKKKANATNGVVYGIADVLEVPYHLGRVLSDQSSLTYFKKVFTPSILHSINTTSELTLFMPVDSAWKTLHPLERLYLESEFATDDLLRILDMHAVVEKDVRWSDTLNNDVTLTTEYGSQLEVVISEGKTSISDATLLQPDIYASNGVLHLVSSLLVPPGALQLTPEKYLLALNCTSFISLIHSVDLAHLINDTETPYTILAPKDDVLSIVQQYGLPKKGSDELKRMLQYHFLPGKWTPKKLVNGMLLESVLQEPGLDDGRQVMDVEVNDDDEKEDVSSRHIRFGGAGIIGDPIEIDNTVVYFVSRPLEPPVDPLQTALPLLDLSSFLAAIFSTSIADVIKKTPRATFLLPHNDAFKRLGMLVSDHLLAASSKTDLENVIMHHIIDGVEYSKSLVNGSQRTFATLEGSDLQLEHPGNGSVIVSASGGWPGLRSALYPQDMLTETGVIHELSDIMIPRSVELTVGKLMKAAKATNMINMVTKAGFDWVLNGTTPPEGSEWTAQGLIRPSWTLLCPTDDAFKKYNLTELFDNVDVLRAIISQHLIPTPSSSAGDIGSFDTPDVLNNNRPLPLERPGQYSTLLSPSSAYGDIVFRELDDKTSQYMVGIKNARGTDRQADWARVLTWGRATTGGGTGGVITIDRMLFPYHPPWWIEYLAPSVVGALGVVLIGLFFYGVRRVWNRDTTEATYEPIADAPHADTISQSSEAPAVEETKNSAIDNAKSFIAGGFGGVSAVLVGHPFDLTKTRLQTAAPGAYTGAIDVVKKTLARDGVTGMYRGMVPPLLGVTPIFAMSFWAYDASKNLIFRLTPKRTSESLSTAELAAAGFMSAVPTTLVTAPVERAKVLLQVQGQGGSGPQYKGVFDVMKHLYREGGIRSIFRGTGATIARDGPGSAVYFAAYEVTKKALTPAGSSSGDLNLGAIMFAGGTAGVAMWSIAIPPDVLKSRIQSAPSGTYSGFIDCFRKTVARDGATALWKGLGPAMARAFPANAATFLGVEASRKFMDGSACNVMSDSKKTYKPSSQPRSLSASEIARNLSNFETWSTHQCCEQVALSDLPPEFQEDVGSIFGVTKRIPLSWLDKSFDCSPGFSKFIADASHAAPELFSDEVTHASNELFEDVCVVFSAWKRLAKMRNAKEKWSEADFVVNVYNVFRTSAIRESTFRVQCAISLPQPQDTFQNAIDVPRVLNTKTVIPDCAIFIPASRTGPMSHSAKSPYKLLKKHPAIVSAGNAAKRSSFRYQSTPCAQLPDMPGFEFVSSFWEDKKPVHALLDDAYRQNRMSTTAAVRHLHSLGIQTPVTGLIWADGVVRAHVDWCEESEGKTVVMSAPYFDSRDRSSNDVFHEWKLDHPSDMLKVYFLVRNIDQWTTGKFSEYVVRGVNQMVDKLFSNERMYKPWKRVGDLAPLKNKVLKENISVTTVITSEASPPPKPKSRRRRRRSSD</sequence>
<dbReference type="InterPro" id="IPR018108">
    <property type="entry name" value="MCP_transmembrane"/>
</dbReference>
<feature type="repeat" description="Solcar" evidence="9">
    <location>
        <begin position="1007"/>
        <end position="1096"/>
    </location>
</feature>
<organism evidence="14 15">
    <name type="scientific">Rhizopogon vinicolor AM-OR11-026</name>
    <dbReference type="NCBI Taxonomy" id="1314800"/>
    <lineage>
        <taxon>Eukaryota</taxon>
        <taxon>Fungi</taxon>
        <taxon>Dikarya</taxon>
        <taxon>Basidiomycota</taxon>
        <taxon>Agaricomycotina</taxon>
        <taxon>Agaricomycetes</taxon>
        <taxon>Agaricomycetidae</taxon>
        <taxon>Boletales</taxon>
        <taxon>Suillineae</taxon>
        <taxon>Rhizopogonaceae</taxon>
        <taxon>Rhizopogon</taxon>
    </lineage>
</organism>
<dbReference type="GO" id="GO:0031966">
    <property type="term" value="C:mitochondrial membrane"/>
    <property type="evidence" value="ECO:0007669"/>
    <property type="project" value="UniProtKB-SubCell"/>
</dbReference>
<feature type="domain" description="FAS1" evidence="13">
    <location>
        <begin position="504"/>
        <end position="647"/>
    </location>
</feature>
<keyword evidence="3" id="KW-0813">Transport</keyword>
<evidence type="ECO:0000256" key="4">
    <source>
        <dbReference type="ARBA" id="ARBA00022692"/>
    </source>
</evidence>
<feature type="domain" description="FAS1" evidence="13">
    <location>
        <begin position="355"/>
        <end position="501"/>
    </location>
</feature>
<feature type="region of interest" description="Disordered" evidence="10">
    <location>
        <begin position="882"/>
        <end position="903"/>
    </location>
</feature>
<feature type="repeat" description="Solcar" evidence="9">
    <location>
        <begin position="909"/>
        <end position="994"/>
    </location>
</feature>
<dbReference type="Pfam" id="PF02469">
    <property type="entry name" value="Fasciclin"/>
    <property type="match status" value="5"/>
</dbReference>
<evidence type="ECO:0000256" key="8">
    <source>
        <dbReference type="ARBA" id="ARBA00023136"/>
    </source>
</evidence>
<dbReference type="PANTHER" id="PTHR45624">
    <property type="entry name" value="MITOCHONDRIAL BASIC AMINO ACIDS TRANSPORTER-RELATED"/>
    <property type="match status" value="1"/>
</dbReference>
<feature type="region of interest" description="Disordered" evidence="10">
    <location>
        <begin position="1608"/>
        <end position="1629"/>
    </location>
</feature>
<dbReference type="EMBL" id="KV448125">
    <property type="protein sequence ID" value="OAX44399.1"/>
    <property type="molecule type" value="Genomic_DNA"/>
</dbReference>
<evidence type="ECO:0000256" key="7">
    <source>
        <dbReference type="ARBA" id="ARBA00023128"/>
    </source>
</evidence>
<keyword evidence="6 11" id="KW-1133">Transmembrane helix</keyword>
<feature type="domain" description="FAS1" evidence="13">
    <location>
        <begin position="216"/>
        <end position="349"/>
    </location>
</feature>
<dbReference type="SUPFAM" id="SSF103506">
    <property type="entry name" value="Mitochondrial carrier"/>
    <property type="match status" value="1"/>
</dbReference>
<keyword evidence="12" id="KW-0732">Signal</keyword>
<accession>A0A1B7NI15</accession>
<comment type="similarity">
    <text evidence="2">Belongs to the mitochondrial carrier (TC 2.A.29) family.</text>
</comment>
<evidence type="ECO:0000256" key="6">
    <source>
        <dbReference type="ARBA" id="ARBA00022989"/>
    </source>
</evidence>
<keyword evidence="5" id="KW-0677">Repeat</keyword>
<evidence type="ECO:0000256" key="5">
    <source>
        <dbReference type="ARBA" id="ARBA00022737"/>
    </source>
</evidence>
<evidence type="ECO:0000256" key="11">
    <source>
        <dbReference type="SAM" id="Phobius"/>
    </source>
</evidence>
<dbReference type="Pfam" id="PF00153">
    <property type="entry name" value="Mito_carr"/>
    <property type="match status" value="3"/>
</dbReference>
<dbReference type="InterPro" id="IPR036378">
    <property type="entry name" value="FAS1_dom_sf"/>
</dbReference>
<feature type="compositionally biased region" description="Basic residues" evidence="10">
    <location>
        <begin position="1618"/>
        <end position="1629"/>
    </location>
</feature>